<feature type="region of interest" description="Disordered" evidence="2">
    <location>
        <begin position="25"/>
        <end position="49"/>
    </location>
</feature>
<evidence type="ECO:0000256" key="2">
    <source>
        <dbReference type="SAM" id="MobiDB-lite"/>
    </source>
</evidence>
<organism evidence="3 4">
    <name type="scientific">Alternaria panax</name>
    <dbReference type="NCBI Taxonomy" id="48097"/>
    <lineage>
        <taxon>Eukaryota</taxon>
        <taxon>Fungi</taxon>
        <taxon>Dikarya</taxon>
        <taxon>Ascomycota</taxon>
        <taxon>Pezizomycotina</taxon>
        <taxon>Dothideomycetes</taxon>
        <taxon>Pleosporomycetidae</taxon>
        <taxon>Pleosporales</taxon>
        <taxon>Pleosporineae</taxon>
        <taxon>Pleosporaceae</taxon>
        <taxon>Alternaria</taxon>
        <taxon>Alternaria sect. Panax</taxon>
    </lineage>
</organism>
<comment type="caution">
    <text evidence="3">The sequence shown here is derived from an EMBL/GenBank/DDBJ whole genome shotgun (WGS) entry which is preliminary data.</text>
</comment>
<evidence type="ECO:0000313" key="3">
    <source>
        <dbReference type="EMBL" id="KAG9191136.1"/>
    </source>
</evidence>
<dbReference type="EMBL" id="JAANER010000004">
    <property type="protein sequence ID" value="KAG9191136.1"/>
    <property type="molecule type" value="Genomic_DNA"/>
</dbReference>
<dbReference type="Proteomes" id="UP001199106">
    <property type="component" value="Unassembled WGS sequence"/>
</dbReference>
<reference evidence="3" key="1">
    <citation type="submission" date="2021-07" db="EMBL/GenBank/DDBJ databases">
        <title>Genome Resource of American Ginseng Black Spot Pathogen Alternaria panax.</title>
        <authorList>
            <person name="Qiu C."/>
            <person name="Wang W."/>
            <person name="Liu Z."/>
        </authorList>
    </citation>
    <scope>NUCLEOTIDE SEQUENCE</scope>
    <source>
        <strain evidence="3">BNCC115425</strain>
    </source>
</reference>
<evidence type="ECO:0000313" key="4">
    <source>
        <dbReference type="Proteomes" id="UP001199106"/>
    </source>
</evidence>
<name>A0AAD4NM99_9PLEO</name>
<accession>A0AAD4NM99</accession>
<keyword evidence="1" id="KW-0175">Coiled coil</keyword>
<evidence type="ECO:0000256" key="1">
    <source>
        <dbReference type="SAM" id="Coils"/>
    </source>
</evidence>
<feature type="coiled-coil region" evidence="1">
    <location>
        <begin position="114"/>
        <end position="192"/>
    </location>
</feature>
<protein>
    <submittedName>
        <fullName evidence="3">Uncharacterized protein</fullName>
    </submittedName>
</protein>
<gene>
    <name evidence="3" type="ORF">G6011_09224</name>
</gene>
<sequence length="205" mass="22887">MSRNSRSQGNEMVHRLQATAASFTPLGSQSNDTLPLGGQQHDAPIPDGSESSPIVFQVSVYVAHPNPELTNSKTDVDCTICLALGRLLDCCQTRTNSRPCLQCAELSQLFTLKSEKHEGETADLREKLRRIEAETPEEKLTRLCADENAKIDELKSQVAKVIKEDELLMAENEELEKKLKRLEAEVKEAQPAAEFKIREKKGKKK</sequence>
<proteinExistence type="predicted"/>
<dbReference type="AlphaFoldDB" id="A0AAD4NM99"/>
<keyword evidence="4" id="KW-1185">Reference proteome</keyword>